<dbReference type="Pfam" id="PF04904">
    <property type="entry name" value="SAM_NCD1"/>
    <property type="match status" value="1"/>
</dbReference>
<dbReference type="AlphaFoldDB" id="A0A3M7SAN2"/>
<evidence type="ECO:0000256" key="1">
    <source>
        <dbReference type="SAM" id="MobiDB-lite"/>
    </source>
</evidence>
<dbReference type="InterPro" id="IPR039040">
    <property type="entry name" value="NAB_fam"/>
</dbReference>
<dbReference type="EMBL" id="REGN01001740">
    <property type="protein sequence ID" value="RNA32831.1"/>
    <property type="molecule type" value="Genomic_DNA"/>
</dbReference>
<evidence type="ECO:0000313" key="3">
    <source>
        <dbReference type="EMBL" id="RNA32831.1"/>
    </source>
</evidence>
<feature type="domain" description="Nab N-terminal" evidence="2">
    <location>
        <begin position="139"/>
        <end position="208"/>
    </location>
</feature>
<feature type="region of interest" description="Disordered" evidence="1">
    <location>
        <begin position="1"/>
        <end position="30"/>
    </location>
</feature>
<dbReference type="InterPro" id="IPR013761">
    <property type="entry name" value="SAM/pointed_sf"/>
</dbReference>
<reference evidence="3 4" key="1">
    <citation type="journal article" date="2018" name="Sci. Rep.">
        <title>Genomic signatures of local adaptation to the degree of environmental predictability in rotifers.</title>
        <authorList>
            <person name="Franch-Gras L."/>
            <person name="Hahn C."/>
            <person name="Garcia-Roger E.M."/>
            <person name="Carmona M.J."/>
            <person name="Serra M."/>
            <person name="Gomez A."/>
        </authorList>
    </citation>
    <scope>NUCLEOTIDE SEQUENCE [LARGE SCALE GENOMIC DNA]</scope>
    <source>
        <strain evidence="3">HYR1</strain>
    </source>
</reference>
<dbReference type="SUPFAM" id="SSF47769">
    <property type="entry name" value="SAM/Pointed domain"/>
    <property type="match status" value="1"/>
</dbReference>
<dbReference type="OrthoDB" id="10028556at2759"/>
<feature type="compositionally biased region" description="Low complexity" evidence="1">
    <location>
        <begin position="17"/>
        <end position="30"/>
    </location>
</feature>
<dbReference type="STRING" id="10195.A0A3M7SAN2"/>
<proteinExistence type="predicted"/>
<dbReference type="GO" id="GO:0005634">
    <property type="term" value="C:nucleus"/>
    <property type="evidence" value="ECO:0007669"/>
    <property type="project" value="InterPro"/>
</dbReference>
<organism evidence="3 4">
    <name type="scientific">Brachionus plicatilis</name>
    <name type="common">Marine rotifer</name>
    <name type="synonym">Brachionus muelleri</name>
    <dbReference type="NCBI Taxonomy" id="10195"/>
    <lineage>
        <taxon>Eukaryota</taxon>
        <taxon>Metazoa</taxon>
        <taxon>Spiralia</taxon>
        <taxon>Gnathifera</taxon>
        <taxon>Rotifera</taxon>
        <taxon>Eurotatoria</taxon>
        <taxon>Monogononta</taxon>
        <taxon>Pseudotrocha</taxon>
        <taxon>Ploima</taxon>
        <taxon>Brachionidae</taxon>
        <taxon>Brachionus</taxon>
    </lineage>
</organism>
<sequence>MYCAKMSEETKEENGPSAASSPAATSHSVSSMLDSVYQGQYPAALMAAFSAGLNPYYRESVAAAPQSEHSETPPMSASSSSSPDPSPSLKKKGLSDVINKLHKAASNQTTPSKSGDESAEDSDSQINESECNAEAKLNKGQQTLHDLLTKANLSQYFGSFIEQGGDDVDQLCDANELEFKEICDLVGMSSKPLHVKRLKKTLDELKKSKRPIAKRESFCKGNCNRVPNERELA</sequence>
<accession>A0A3M7SAN2</accession>
<feature type="region of interest" description="Disordered" evidence="1">
    <location>
        <begin position="61"/>
        <end position="127"/>
    </location>
</feature>
<comment type="caution">
    <text evidence="3">The sequence shown here is derived from an EMBL/GenBank/DDBJ whole genome shotgun (WGS) entry which is preliminary data.</text>
</comment>
<feature type="compositionally biased region" description="Low complexity" evidence="1">
    <location>
        <begin position="72"/>
        <end position="83"/>
    </location>
</feature>
<dbReference type="Proteomes" id="UP000276133">
    <property type="component" value="Unassembled WGS sequence"/>
</dbReference>
<dbReference type="GO" id="GO:0003712">
    <property type="term" value="F:transcription coregulator activity"/>
    <property type="evidence" value="ECO:0007669"/>
    <property type="project" value="InterPro"/>
</dbReference>
<feature type="compositionally biased region" description="Basic and acidic residues" evidence="1">
    <location>
        <begin position="1"/>
        <end position="14"/>
    </location>
</feature>
<protein>
    <submittedName>
        <fullName evidence="3">NGFI-A-binding 2 isoform X1</fullName>
    </submittedName>
</protein>
<keyword evidence="4" id="KW-1185">Reference proteome</keyword>
<evidence type="ECO:0000259" key="2">
    <source>
        <dbReference type="Pfam" id="PF04904"/>
    </source>
</evidence>
<dbReference type="InterPro" id="IPR006988">
    <property type="entry name" value="Nab_N"/>
</dbReference>
<dbReference type="Gene3D" id="1.10.150.50">
    <property type="entry name" value="Transcription Factor, Ets-1"/>
    <property type="match status" value="1"/>
</dbReference>
<dbReference type="GO" id="GO:0006355">
    <property type="term" value="P:regulation of DNA-templated transcription"/>
    <property type="evidence" value="ECO:0007669"/>
    <property type="project" value="InterPro"/>
</dbReference>
<dbReference type="PANTHER" id="PTHR12623:SF10">
    <property type="entry name" value="NGFI-A-BINDING PROTEIN HOMOLOG"/>
    <property type="match status" value="1"/>
</dbReference>
<dbReference type="PANTHER" id="PTHR12623">
    <property type="entry name" value="NGFI-A BINDING PROTEIN"/>
    <property type="match status" value="1"/>
</dbReference>
<evidence type="ECO:0000313" key="4">
    <source>
        <dbReference type="Proteomes" id="UP000276133"/>
    </source>
</evidence>
<name>A0A3M7SAN2_BRAPC</name>
<gene>
    <name evidence="3" type="ORF">BpHYR1_035256</name>
</gene>